<reference evidence="1 2" key="1">
    <citation type="submission" date="2016-02" db="EMBL/GenBank/DDBJ databases">
        <title>Draft genome sequence of Aeromonas trota strain 1999lcr isolated from cerebrospinal fluid (CSF).</title>
        <authorList>
            <person name="Dallagassa C.B."/>
            <person name="Prediger K.C."/>
            <person name="Weiss V.A."/>
            <person name="Assis F.E."/>
            <person name="Baura V."/>
            <person name="Cruz L.M."/>
            <person name="Souza E.M."/>
            <person name="Pedrosa F.O."/>
            <person name="Fadel-Picheth C.M."/>
        </authorList>
    </citation>
    <scope>NUCLEOTIDE SEQUENCE [LARGE SCALE GENOMIC DNA]</scope>
    <source>
        <strain evidence="1 2">1999lcr</strain>
    </source>
</reference>
<evidence type="ECO:0000313" key="2">
    <source>
        <dbReference type="Proteomes" id="UP000078435"/>
    </source>
</evidence>
<dbReference type="AlphaFoldDB" id="A0A175VIB8"/>
<comment type="caution">
    <text evidence="1">The sequence shown here is derived from an EMBL/GenBank/DDBJ whole genome shotgun (WGS) entry which is preliminary data.</text>
</comment>
<sequence>MMAPRGDIRLFALGFCLVMMFILALVAAKYPVLAGKNRAGQGCTLQRVQQNPFECTLPGTIFPNADQE</sequence>
<dbReference type="Proteomes" id="UP000078435">
    <property type="component" value="Unassembled WGS sequence"/>
</dbReference>
<name>A0A175VIB8_AEREN</name>
<gene>
    <name evidence="1" type="ORF">LCR_14060</name>
</gene>
<evidence type="ECO:0000313" key="1">
    <source>
        <dbReference type="EMBL" id="KXU80217.1"/>
    </source>
</evidence>
<dbReference type="EMBL" id="JMGO02000004">
    <property type="protein sequence ID" value="KXU80217.1"/>
    <property type="molecule type" value="Genomic_DNA"/>
</dbReference>
<proteinExistence type="predicted"/>
<accession>A0A175VIB8</accession>
<organism evidence="1 2">
    <name type="scientific">Aeromonas enteropelogenes</name>
    <name type="common">Aeromonas trota</name>
    <dbReference type="NCBI Taxonomy" id="29489"/>
    <lineage>
        <taxon>Bacteria</taxon>
        <taxon>Pseudomonadati</taxon>
        <taxon>Pseudomonadota</taxon>
        <taxon>Gammaproteobacteria</taxon>
        <taxon>Aeromonadales</taxon>
        <taxon>Aeromonadaceae</taxon>
        <taxon>Aeromonas</taxon>
    </lineage>
</organism>
<protein>
    <submittedName>
        <fullName evidence="1">Uncharacterized protein</fullName>
    </submittedName>
</protein>